<reference evidence="1 2" key="1">
    <citation type="submission" date="2019-12" db="EMBL/GenBank/DDBJ databases">
        <authorList>
            <person name="Lee S.D."/>
        </authorList>
    </citation>
    <scope>NUCLEOTIDE SEQUENCE [LARGE SCALE GENOMIC DNA]</scope>
    <source>
        <strain evidence="1 2">GH3-10</strain>
    </source>
</reference>
<keyword evidence="2" id="KW-1185">Reference proteome</keyword>
<proteinExistence type="predicted"/>
<comment type="caution">
    <text evidence="1">The sequence shown here is derived from an EMBL/GenBank/DDBJ whole genome shotgun (WGS) entry which is preliminary data.</text>
</comment>
<evidence type="ECO:0000313" key="2">
    <source>
        <dbReference type="Proteomes" id="UP000461409"/>
    </source>
</evidence>
<evidence type="ECO:0000313" key="1">
    <source>
        <dbReference type="EMBL" id="MWV26923.1"/>
    </source>
</evidence>
<dbReference type="AlphaFoldDB" id="A0A844XAV8"/>
<dbReference type="EMBL" id="WUBR01000001">
    <property type="protein sequence ID" value="MWV26923.1"/>
    <property type="molecule type" value="Genomic_DNA"/>
</dbReference>
<protein>
    <submittedName>
        <fullName evidence="1">Uncharacterized protein</fullName>
    </submittedName>
</protein>
<gene>
    <name evidence="1" type="ORF">GRF63_03295</name>
</gene>
<dbReference type="RefSeq" id="WP_202131653.1">
    <property type="nucleotide sequence ID" value="NZ_WUBR01000001.1"/>
</dbReference>
<dbReference type="InterPro" id="IPR054234">
    <property type="entry name" value="DUF6961"/>
</dbReference>
<dbReference type="Proteomes" id="UP000461409">
    <property type="component" value="Unassembled WGS sequence"/>
</dbReference>
<name>A0A844XAV8_9SPHN</name>
<sequence length="65" mass="7636">MTRDQEIWGMALWVEKHHGETGWLHIAQQQDRLLELGDFDGMALWREVGEKLEALQVRHANRAIN</sequence>
<organism evidence="1 2">
    <name type="scientific">Aurantiacibacter rhizosphaerae</name>
    <dbReference type="NCBI Taxonomy" id="2691582"/>
    <lineage>
        <taxon>Bacteria</taxon>
        <taxon>Pseudomonadati</taxon>
        <taxon>Pseudomonadota</taxon>
        <taxon>Alphaproteobacteria</taxon>
        <taxon>Sphingomonadales</taxon>
        <taxon>Erythrobacteraceae</taxon>
        <taxon>Aurantiacibacter</taxon>
    </lineage>
</organism>
<reference evidence="1 2" key="2">
    <citation type="submission" date="2020-02" db="EMBL/GenBank/DDBJ databases">
        <title>Erythrobacter dongmakensis sp. nov., isolated from a tidal mudflat.</title>
        <authorList>
            <person name="Kim I.S."/>
        </authorList>
    </citation>
    <scope>NUCLEOTIDE SEQUENCE [LARGE SCALE GENOMIC DNA]</scope>
    <source>
        <strain evidence="1 2">GH3-10</strain>
    </source>
</reference>
<accession>A0A844XAV8</accession>
<dbReference type="Pfam" id="PF22284">
    <property type="entry name" value="DUF6961"/>
    <property type="match status" value="1"/>
</dbReference>